<evidence type="ECO:0000256" key="2">
    <source>
        <dbReference type="SAM" id="Phobius"/>
    </source>
</evidence>
<keyword evidence="2" id="KW-1133">Transmembrane helix</keyword>
<keyword evidence="2" id="KW-0812">Transmembrane</keyword>
<feature type="compositionally biased region" description="Acidic residues" evidence="1">
    <location>
        <begin position="436"/>
        <end position="455"/>
    </location>
</feature>
<evidence type="ECO:0008006" key="5">
    <source>
        <dbReference type="Google" id="ProtNLM"/>
    </source>
</evidence>
<feature type="transmembrane region" description="Helical" evidence="2">
    <location>
        <begin position="369"/>
        <end position="393"/>
    </location>
</feature>
<accession>A0ABT2TN23</accession>
<evidence type="ECO:0000313" key="4">
    <source>
        <dbReference type="Proteomes" id="UP001652442"/>
    </source>
</evidence>
<protein>
    <recommendedName>
        <fullName evidence="5">SH3b domain-containing protein</fullName>
    </recommendedName>
</protein>
<dbReference type="Proteomes" id="UP001652442">
    <property type="component" value="Unassembled WGS sequence"/>
</dbReference>
<evidence type="ECO:0000313" key="3">
    <source>
        <dbReference type="EMBL" id="MCU6763624.1"/>
    </source>
</evidence>
<keyword evidence="2" id="KW-0472">Membrane</keyword>
<feature type="compositionally biased region" description="Basic and acidic residues" evidence="1">
    <location>
        <begin position="487"/>
        <end position="501"/>
    </location>
</feature>
<name>A0ABT2TN23_9FIRM</name>
<proteinExistence type="predicted"/>
<comment type="caution">
    <text evidence="3">The sequence shown here is derived from an EMBL/GenBank/DDBJ whole genome shotgun (WGS) entry which is preliminary data.</text>
</comment>
<feature type="region of interest" description="Disordered" evidence="1">
    <location>
        <begin position="405"/>
        <end position="514"/>
    </location>
</feature>
<feature type="compositionally biased region" description="Acidic residues" evidence="1">
    <location>
        <begin position="405"/>
        <end position="416"/>
    </location>
</feature>
<dbReference type="EMBL" id="JAOQJQ010000008">
    <property type="protein sequence ID" value="MCU6763624.1"/>
    <property type="molecule type" value="Genomic_DNA"/>
</dbReference>
<keyword evidence="4" id="KW-1185">Reference proteome</keyword>
<sequence>MRKWNRFGKRIITYTTAAVLVFSGLMVQSGITSHAATYIQYDCKVRDAAGGEEVVDGLKAGAQVKVLSSGTSADGSTWNQVEYTSNGTTKRGWVRADLMSGNAPADQETDNNSDTTKTDNQTKQEPQENNNDNKSDGQDTTKSTAEDEQKDKEPESKEPEKGSDGADTSADVSAISGDGYLPDGEDSFFVRGESMKISGQFNKEDIPQGFSETKITYNGKEINVLKADKGELFLFYLKGEEGGDFYVYDTEKNCVVSFIKLTAGDASVILTLPPLEEKVASSYEKTIFAVNETDGITGYLYNQNESTMRLDAVAGEYYYIYGMSADGTYQWFLYDNVEKTFVRSATDLSVDLNADSEKQQKETQSWQSIGRIIIIGAGIVFLILLLIIISLGIRCRRLKKHIPEEELEEEEEEPQEEPVSRAERRRERRRYRHFMEDDEEAEAEDIEAEPESAEPEGEHGEEVLVVDGEEYGLMGDAVQDSEAEVSEPERASANKKKKEETQDNWDDDLEFLDL</sequence>
<feature type="compositionally biased region" description="Acidic residues" evidence="1">
    <location>
        <begin position="502"/>
        <end position="514"/>
    </location>
</feature>
<evidence type="ECO:0000256" key="1">
    <source>
        <dbReference type="SAM" id="MobiDB-lite"/>
    </source>
</evidence>
<dbReference type="RefSeq" id="WP_158426257.1">
    <property type="nucleotide sequence ID" value="NZ_JAOQJQ010000008.1"/>
</dbReference>
<reference evidence="3 4" key="1">
    <citation type="journal article" date="2021" name="ISME Commun">
        <title>Automated analysis of genomic sequences facilitates high-throughput and comprehensive description of bacteria.</title>
        <authorList>
            <person name="Hitch T.C.A."/>
        </authorList>
    </citation>
    <scope>NUCLEOTIDE SEQUENCE [LARGE SCALE GENOMIC DNA]</scope>
    <source>
        <strain evidence="3 4">Sanger_109</strain>
    </source>
</reference>
<gene>
    <name evidence="3" type="ORF">OCV88_15045</name>
</gene>
<organism evidence="3 4">
    <name type="scientific">Brotonthovivens ammoniilytica</name>
    <dbReference type="NCBI Taxonomy" id="2981725"/>
    <lineage>
        <taxon>Bacteria</taxon>
        <taxon>Bacillati</taxon>
        <taxon>Bacillota</taxon>
        <taxon>Clostridia</taxon>
        <taxon>Lachnospirales</taxon>
        <taxon>Lachnospiraceae</taxon>
        <taxon>Brotonthovivens</taxon>
    </lineage>
</organism>
<feature type="compositionally biased region" description="Basic and acidic residues" evidence="1">
    <location>
        <begin position="116"/>
        <end position="164"/>
    </location>
</feature>
<feature type="region of interest" description="Disordered" evidence="1">
    <location>
        <begin position="101"/>
        <end position="187"/>
    </location>
</feature>